<dbReference type="Gene3D" id="3.40.50.2300">
    <property type="match status" value="1"/>
</dbReference>
<dbReference type="Pfam" id="PF00072">
    <property type="entry name" value="Response_reg"/>
    <property type="match status" value="1"/>
</dbReference>
<reference evidence="4 5" key="1">
    <citation type="journal article" date="2010" name="J. Bacteriol.">
        <title>Genome sequences of Oceanicola granulosus HTCC2516(T) and Oceanicola batsensis HTCC2597(TDelta).</title>
        <authorList>
            <person name="Thrash J.C."/>
            <person name="Cho J.C."/>
            <person name="Vergin K.L."/>
            <person name="Giovannoni S.J."/>
        </authorList>
    </citation>
    <scope>NUCLEOTIDE SEQUENCE [LARGE SCALE GENOMIC DNA]</scope>
    <source>
        <strain evidence="5">ATCC BAA-861 / DSM 15982 / KCTC 12143 / HTCC2516</strain>
    </source>
</reference>
<evidence type="ECO:0000313" key="4">
    <source>
        <dbReference type="EMBL" id="EAR51480.1"/>
    </source>
</evidence>
<dbReference type="SUPFAM" id="SSF52172">
    <property type="entry name" value="CheY-like"/>
    <property type="match status" value="1"/>
</dbReference>
<dbReference type="STRING" id="314256.OG2516_17206"/>
<proteinExistence type="predicted"/>
<organism evidence="4 5">
    <name type="scientific">Oceanicola granulosus (strain ATCC BAA-861 / DSM 15982 / KCTC 12143 / HTCC2516)</name>
    <dbReference type="NCBI Taxonomy" id="314256"/>
    <lineage>
        <taxon>Bacteria</taxon>
        <taxon>Pseudomonadati</taxon>
        <taxon>Pseudomonadota</taxon>
        <taxon>Alphaproteobacteria</taxon>
        <taxon>Rhodobacterales</taxon>
        <taxon>Roseobacteraceae</taxon>
        <taxon>Oceanicola</taxon>
    </lineage>
</organism>
<dbReference type="HOGENOM" id="CLU_1174684_0_0_5"/>
<dbReference type="PANTHER" id="PTHR44591:SF3">
    <property type="entry name" value="RESPONSE REGULATORY DOMAIN-CONTAINING PROTEIN"/>
    <property type="match status" value="1"/>
</dbReference>
<dbReference type="AlphaFoldDB" id="Q2CFK2"/>
<protein>
    <submittedName>
        <fullName evidence="4">Response regulator</fullName>
    </submittedName>
</protein>
<evidence type="ECO:0000256" key="1">
    <source>
        <dbReference type="ARBA" id="ARBA00022553"/>
    </source>
</evidence>
<dbReference type="EMBL" id="AAOT01000012">
    <property type="protein sequence ID" value="EAR51480.1"/>
    <property type="molecule type" value="Genomic_DNA"/>
</dbReference>
<dbReference type="Proteomes" id="UP000003635">
    <property type="component" value="Unassembled WGS sequence"/>
</dbReference>
<dbReference type="InterPro" id="IPR050595">
    <property type="entry name" value="Bact_response_regulator"/>
</dbReference>
<gene>
    <name evidence="4" type="ORF">OG2516_17206</name>
</gene>
<dbReference type="SMART" id="SM00448">
    <property type="entry name" value="REC"/>
    <property type="match status" value="1"/>
</dbReference>
<dbReference type="GO" id="GO:0000160">
    <property type="term" value="P:phosphorelay signal transduction system"/>
    <property type="evidence" value="ECO:0007669"/>
    <property type="project" value="InterPro"/>
</dbReference>
<comment type="caution">
    <text evidence="4">The sequence shown here is derived from an EMBL/GenBank/DDBJ whole genome shotgun (WGS) entry which is preliminary data.</text>
</comment>
<dbReference type="CDD" id="cd00156">
    <property type="entry name" value="REC"/>
    <property type="match status" value="1"/>
</dbReference>
<accession>Q2CFK2</accession>
<name>Q2CFK2_OCEGH</name>
<evidence type="ECO:0000313" key="5">
    <source>
        <dbReference type="Proteomes" id="UP000003635"/>
    </source>
</evidence>
<dbReference type="PANTHER" id="PTHR44591">
    <property type="entry name" value="STRESS RESPONSE REGULATOR PROTEIN 1"/>
    <property type="match status" value="1"/>
</dbReference>
<feature type="domain" description="Response regulatory" evidence="3">
    <location>
        <begin position="24"/>
        <end position="137"/>
    </location>
</feature>
<evidence type="ECO:0000259" key="3">
    <source>
        <dbReference type="PROSITE" id="PS50110"/>
    </source>
</evidence>
<dbReference type="InterPro" id="IPR001789">
    <property type="entry name" value="Sig_transdc_resp-reg_receiver"/>
</dbReference>
<dbReference type="eggNOG" id="COG2204">
    <property type="taxonomic scope" value="Bacteria"/>
</dbReference>
<keyword evidence="1 2" id="KW-0597">Phosphoprotein</keyword>
<evidence type="ECO:0000256" key="2">
    <source>
        <dbReference type="PROSITE-ProRule" id="PRU00169"/>
    </source>
</evidence>
<sequence length="238" mass="24857">MMDTLEDFLMTRPPTRARPLLGATILVVEDSRYACEALRLLSLRSGARIRRADSLANARRHLRVYRPTVLIVDLGLPDGSGLELIDEMARAAPAIDVLLATSGDPTLEAAAMAAGADGFLHKPVAALAAFQAAILSKMPPGRQPPGPRPLSGEIVDPDPLALRDDLLAISPVLDAGDADEVAYAARFVAGLAQSSGDLPLQDAAADLVRAEAGGAGRGLARSRLATLVHDRLADAPAP</sequence>
<dbReference type="PROSITE" id="PS50110">
    <property type="entry name" value="RESPONSE_REGULATORY"/>
    <property type="match status" value="1"/>
</dbReference>
<dbReference type="InterPro" id="IPR011006">
    <property type="entry name" value="CheY-like_superfamily"/>
</dbReference>
<keyword evidence="5" id="KW-1185">Reference proteome</keyword>
<feature type="modified residue" description="4-aspartylphosphate" evidence="2">
    <location>
        <position position="73"/>
    </location>
</feature>